<dbReference type="InterPro" id="IPR055469">
    <property type="entry name" value="DUF7041"/>
</dbReference>
<evidence type="ECO:0000259" key="2">
    <source>
        <dbReference type="Pfam" id="PF23055"/>
    </source>
</evidence>
<proteinExistence type="predicted"/>
<reference evidence="3 4" key="2">
    <citation type="journal article" date="2007" name="PLoS Biol.">
        <title>Principles of genome evolution in the Drosophila melanogaster species group.</title>
        <authorList>
            <person name="Ranz J.M."/>
            <person name="Maurin D."/>
            <person name="Chan Y.S."/>
            <person name="von Grotthuss M."/>
            <person name="Hillier L.W."/>
            <person name="Roote J."/>
            <person name="Ashburner M."/>
            <person name="Bergman C.M."/>
        </authorList>
    </citation>
    <scope>NUCLEOTIDE SEQUENCE [LARGE SCALE GENOMIC DNA]</scope>
    <source>
        <strain evidence="4">Tai18E2 / Tucson 14021-0261.01</strain>
    </source>
</reference>
<dbReference type="PANTHER" id="PTHR33327:SF3">
    <property type="entry name" value="RNA-DIRECTED DNA POLYMERASE"/>
    <property type="match status" value="1"/>
</dbReference>
<protein>
    <recommendedName>
        <fullName evidence="2">DUF7041 domain-containing protein</fullName>
    </recommendedName>
</protein>
<evidence type="ECO:0000313" key="3">
    <source>
        <dbReference type="EMBL" id="EDX00485.2"/>
    </source>
</evidence>
<keyword evidence="4" id="KW-1185">Reference proteome</keyword>
<dbReference type="PANTHER" id="PTHR33327">
    <property type="entry name" value="ENDONUCLEASE"/>
    <property type="match status" value="1"/>
</dbReference>
<dbReference type="AlphaFoldDB" id="B4IVK3"/>
<evidence type="ECO:0000313" key="4">
    <source>
        <dbReference type="Proteomes" id="UP000002282"/>
    </source>
</evidence>
<dbReference type="HOGENOM" id="CLU_014031_0_1_1"/>
<feature type="compositionally biased region" description="Polar residues" evidence="1">
    <location>
        <begin position="274"/>
        <end position="283"/>
    </location>
</feature>
<evidence type="ECO:0000256" key="1">
    <source>
        <dbReference type="SAM" id="MobiDB-lite"/>
    </source>
</evidence>
<feature type="domain" description="DUF7041" evidence="2">
    <location>
        <begin position="51"/>
        <end position="134"/>
    </location>
</feature>
<organism evidence="3 4">
    <name type="scientific">Drosophila yakuba</name>
    <name type="common">Fruit fly</name>
    <dbReference type="NCBI Taxonomy" id="7245"/>
    <lineage>
        <taxon>Eukaryota</taxon>
        <taxon>Metazoa</taxon>
        <taxon>Ecdysozoa</taxon>
        <taxon>Arthropoda</taxon>
        <taxon>Hexapoda</taxon>
        <taxon>Insecta</taxon>
        <taxon>Pterygota</taxon>
        <taxon>Neoptera</taxon>
        <taxon>Endopterygota</taxon>
        <taxon>Diptera</taxon>
        <taxon>Brachycera</taxon>
        <taxon>Muscomorpha</taxon>
        <taxon>Ephydroidea</taxon>
        <taxon>Drosophilidae</taxon>
        <taxon>Drosophila</taxon>
        <taxon>Sophophora</taxon>
    </lineage>
</organism>
<dbReference type="eggNOG" id="ENOG502S2PR">
    <property type="taxonomic scope" value="Eukaryota"/>
</dbReference>
<dbReference type="EMBL" id="CH892995">
    <property type="protein sequence ID" value="EDX00485.2"/>
    <property type="molecule type" value="Genomic_DNA"/>
</dbReference>
<feature type="region of interest" description="Disordered" evidence="1">
    <location>
        <begin position="253"/>
        <end position="283"/>
    </location>
</feature>
<dbReference type="OrthoDB" id="7878317at2759"/>
<dbReference type="SMR" id="B4IVK3"/>
<dbReference type="Proteomes" id="UP000002282">
    <property type="component" value="Unassembled WGS sequence"/>
</dbReference>
<dbReference type="KEGG" id="dya:Dyak_GE14958"/>
<accession>B4IVK3</accession>
<reference evidence="3 4" key="1">
    <citation type="journal article" date="2007" name="Nature">
        <title>Evolution of genes and genomes on the Drosophila phylogeny.</title>
        <authorList>
            <consortium name="Drosophila 12 Genomes Consortium"/>
            <person name="Clark A.G."/>
            <person name="Eisen M.B."/>
            <person name="Smith D.R."/>
            <person name="Bergman C.M."/>
            <person name="Oliver B."/>
            <person name="Markow T.A."/>
            <person name="Kaufman T.C."/>
            <person name="Kellis M."/>
            <person name="Gelbart W."/>
            <person name="Iyer V.N."/>
            <person name="Pollard D.A."/>
            <person name="Sackton T.B."/>
            <person name="Larracuente A.M."/>
            <person name="Singh N.D."/>
            <person name="Abad J.P."/>
            <person name="Abt D.N."/>
            <person name="Adryan B."/>
            <person name="Aguade M."/>
            <person name="Akashi H."/>
            <person name="Anderson W.W."/>
            <person name="Aquadro C.F."/>
            <person name="Ardell D.H."/>
            <person name="Arguello R."/>
            <person name="Artieri C.G."/>
            <person name="Barbash D.A."/>
            <person name="Barker D."/>
            <person name="Barsanti P."/>
            <person name="Batterham P."/>
            <person name="Batzoglou S."/>
            <person name="Begun D."/>
            <person name="Bhutkar A."/>
            <person name="Blanco E."/>
            <person name="Bosak S.A."/>
            <person name="Bradley R.K."/>
            <person name="Brand A.D."/>
            <person name="Brent M.R."/>
            <person name="Brooks A.N."/>
            <person name="Brown R.H."/>
            <person name="Butlin R.K."/>
            <person name="Caggese C."/>
            <person name="Calvi B.R."/>
            <person name="Bernardo de Carvalho A."/>
            <person name="Caspi A."/>
            <person name="Castrezana S."/>
            <person name="Celniker S.E."/>
            <person name="Chang J.L."/>
            <person name="Chapple C."/>
            <person name="Chatterji S."/>
            <person name="Chinwalla A."/>
            <person name="Civetta A."/>
            <person name="Clifton S.W."/>
            <person name="Comeron J.M."/>
            <person name="Costello J.C."/>
            <person name="Coyne J.A."/>
            <person name="Daub J."/>
            <person name="David R.G."/>
            <person name="Delcher A.L."/>
            <person name="Delehaunty K."/>
            <person name="Do C.B."/>
            <person name="Ebling H."/>
            <person name="Edwards K."/>
            <person name="Eickbush T."/>
            <person name="Evans J.D."/>
            <person name="Filipski A."/>
            <person name="Findeiss S."/>
            <person name="Freyhult E."/>
            <person name="Fulton L."/>
            <person name="Fulton R."/>
            <person name="Garcia A.C."/>
            <person name="Gardiner A."/>
            <person name="Garfield D.A."/>
            <person name="Garvin B.E."/>
            <person name="Gibson G."/>
            <person name="Gilbert D."/>
            <person name="Gnerre S."/>
            <person name="Godfrey J."/>
            <person name="Good R."/>
            <person name="Gotea V."/>
            <person name="Gravely B."/>
            <person name="Greenberg A.J."/>
            <person name="Griffiths-Jones S."/>
            <person name="Gross S."/>
            <person name="Guigo R."/>
            <person name="Gustafson E.A."/>
            <person name="Haerty W."/>
            <person name="Hahn M.W."/>
            <person name="Halligan D.L."/>
            <person name="Halpern A.L."/>
            <person name="Halter G.M."/>
            <person name="Han M.V."/>
            <person name="Heger A."/>
            <person name="Hillier L."/>
            <person name="Hinrichs A.S."/>
            <person name="Holmes I."/>
            <person name="Hoskins R.A."/>
            <person name="Hubisz M.J."/>
            <person name="Hultmark D."/>
            <person name="Huntley M.A."/>
            <person name="Jaffe D.B."/>
            <person name="Jagadeeshan S."/>
            <person name="Jeck W.R."/>
            <person name="Johnson J."/>
            <person name="Jones C.D."/>
            <person name="Jordan W.C."/>
            <person name="Karpen G.H."/>
            <person name="Kataoka E."/>
            <person name="Keightley P.D."/>
            <person name="Kheradpour P."/>
            <person name="Kirkness E.F."/>
            <person name="Koerich L.B."/>
            <person name="Kristiansen K."/>
            <person name="Kudrna D."/>
            <person name="Kulathinal R.J."/>
            <person name="Kumar S."/>
            <person name="Kwok R."/>
            <person name="Lander E."/>
            <person name="Langley C.H."/>
            <person name="Lapoint R."/>
            <person name="Lazzaro B.P."/>
            <person name="Lee S.J."/>
            <person name="Levesque L."/>
            <person name="Li R."/>
            <person name="Lin C.F."/>
            <person name="Lin M.F."/>
            <person name="Lindblad-Toh K."/>
            <person name="Llopart A."/>
            <person name="Long M."/>
            <person name="Low L."/>
            <person name="Lozovsky E."/>
            <person name="Lu J."/>
            <person name="Luo M."/>
            <person name="Machado C.A."/>
            <person name="Makalowski W."/>
            <person name="Marzo M."/>
            <person name="Matsuda M."/>
            <person name="Matzkin L."/>
            <person name="McAllister B."/>
            <person name="McBride C.S."/>
            <person name="McKernan B."/>
            <person name="McKernan K."/>
            <person name="Mendez-Lago M."/>
            <person name="Minx P."/>
            <person name="Mollenhauer M.U."/>
            <person name="Montooth K."/>
            <person name="Mount S.M."/>
            <person name="Mu X."/>
            <person name="Myers E."/>
            <person name="Negre B."/>
            <person name="Newfeld S."/>
            <person name="Nielsen R."/>
            <person name="Noor M.A."/>
            <person name="O'Grady P."/>
            <person name="Pachter L."/>
            <person name="Papaceit M."/>
            <person name="Parisi M.J."/>
            <person name="Parisi M."/>
            <person name="Parts L."/>
            <person name="Pedersen J.S."/>
            <person name="Pesole G."/>
            <person name="Phillippy A.M."/>
            <person name="Ponting C.P."/>
            <person name="Pop M."/>
            <person name="Porcelli D."/>
            <person name="Powell J.R."/>
            <person name="Prohaska S."/>
            <person name="Pruitt K."/>
            <person name="Puig M."/>
            <person name="Quesneville H."/>
            <person name="Ram K.R."/>
            <person name="Rand D."/>
            <person name="Rasmussen M.D."/>
            <person name="Reed L.K."/>
            <person name="Reenan R."/>
            <person name="Reily A."/>
            <person name="Remington K.A."/>
            <person name="Rieger T.T."/>
            <person name="Ritchie M.G."/>
            <person name="Robin C."/>
            <person name="Rogers Y.H."/>
            <person name="Rohde C."/>
            <person name="Rozas J."/>
            <person name="Rubenfield M.J."/>
            <person name="Ruiz A."/>
            <person name="Russo S."/>
            <person name="Salzberg S.L."/>
            <person name="Sanchez-Gracia A."/>
            <person name="Saranga D.J."/>
            <person name="Sato H."/>
            <person name="Schaeffer S.W."/>
            <person name="Schatz M.C."/>
            <person name="Schlenke T."/>
            <person name="Schwartz R."/>
            <person name="Segarra C."/>
            <person name="Singh R.S."/>
            <person name="Sirot L."/>
            <person name="Sirota M."/>
            <person name="Sisneros N.B."/>
            <person name="Smith C.D."/>
            <person name="Smith T.F."/>
            <person name="Spieth J."/>
            <person name="Stage D.E."/>
            <person name="Stark A."/>
            <person name="Stephan W."/>
            <person name="Strausberg R.L."/>
            <person name="Strempel S."/>
            <person name="Sturgill D."/>
            <person name="Sutton G."/>
            <person name="Sutton G.G."/>
            <person name="Tao W."/>
            <person name="Teichmann S."/>
            <person name="Tobari Y.N."/>
            <person name="Tomimura Y."/>
            <person name="Tsolas J.M."/>
            <person name="Valente V.L."/>
            <person name="Venter E."/>
            <person name="Venter J.C."/>
            <person name="Vicario S."/>
            <person name="Vieira F.G."/>
            <person name="Vilella A.J."/>
            <person name="Villasante A."/>
            <person name="Walenz B."/>
            <person name="Wang J."/>
            <person name="Wasserman M."/>
            <person name="Watts T."/>
            <person name="Wilson D."/>
            <person name="Wilson R.K."/>
            <person name="Wing R.A."/>
            <person name="Wolfner M.F."/>
            <person name="Wong A."/>
            <person name="Wong G.K."/>
            <person name="Wu C.I."/>
            <person name="Wu G."/>
            <person name="Yamamoto D."/>
            <person name="Yang H.P."/>
            <person name="Yang S.P."/>
            <person name="Yorke J.A."/>
            <person name="Yoshida K."/>
            <person name="Zdobnov E."/>
            <person name="Zhang P."/>
            <person name="Zhang Y."/>
            <person name="Zimin A.V."/>
            <person name="Baldwin J."/>
            <person name="Abdouelleil A."/>
            <person name="Abdulkadir J."/>
            <person name="Abebe A."/>
            <person name="Abera B."/>
            <person name="Abreu J."/>
            <person name="Acer S.C."/>
            <person name="Aftuck L."/>
            <person name="Alexander A."/>
            <person name="An P."/>
            <person name="Anderson E."/>
            <person name="Anderson S."/>
            <person name="Arachi H."/>
            <person name="Azer M."/>
            <person name="Bachantsang P."/>
            <person name="Barry A."/>
            <person name="Bayul T."/>
            <person name="Berlin A."/>
            <person name="Bessette D."/>
            <person name="Bloom T."/>
            <person name="Blye J."/>
            <person name="Boguslavskiy L."/>
            <person name="Bonnet C."/>
            <person name="Boukhgalter B."/>
            <person name="Bourzgui I."/>
            <person name="Brown A."/>
            <person name="Cahill P."/>
            <person name="Channer S."/>
            <person name="Cheshatsang Y."/>
            <person name="Chuda L."/>
            <person name="Citroen M."/>
            <person name="Collymore A."/>
            <person name="Cooke P."/>
            <person name="Costello M."/>
            <person name="D'Aco K."/>
            <person name="Daza R."/>
            <person name="De Haan G."/>
            <person name="DeGray S."/>
            <person name="DeMaso C."/>
            <person name="Dhargay N."/>
            <person name="Dooley K."/>
            <person name="Dooley E."/>
            <person name="Doricent M."/>
            <person name="Dorje P."/>
            <person name="Dorjee K."/>
            <person name="Dupes A."/>
            <person name="Elong R."/>
            <person name="Falk J."/>
            <person name="Farina A."/>
            <person name="Faro S."/>
            <person name="Ferguson D."/>
            <person name="Fisher S."/>
            <person name="Foley C.D."/>
            <person name="Franke A."/>
            <person name="Friedrich D."/>
            <person name="Gadbois L."/>
            <person name="Gearin G."/>
            <person name="Gearin C.R."/>
            <person name="Giannoukos G."/>
            <person name="Goode T."/>
            <person name="Graham J."/>
            <person name="Grandbois E."/>
            <person name="Grewal S."/>
            <person name="Gyaltsen K."/>
            <person name="Hafez N."/>
            <person name="Hagos B."/>
            <person name="Hall J."/>
            <person name="Henson C."/>
            <person name="Hollinger A."/>
            <person name="Honan T."/>
            <person name="Huard M.D."/>
            <person name="Hughes L."/>
            <person name="Hurhula B."/>
            <person name="Husby M.E."/>
            <person name="Kamat A."/>
            <person name="Kanga B."/>
            <person name="Kashin S."/>
            <person name="Khazanovich D."/>
            <person name="Kisner P."/>
            <person name="Lance K."/>
            <person name="Lara M."/>
            <person name="Lee W."/>
            <person name="Lennon N."/>
            <person name="Letendre F."/>
            <person name="LeVine R."/>
            <person name="Lipovsky A."/>
            <person name="Liu X."/>
            <person name="Liu J."/>
            <person name="Liu S."/>
            <person name="Lokyitsang T."/>
            <person name="Lokyitsang Y."/>
            <person name="Lubonja R."/>
            <person name="Lui A."/>
            <person name="MacDonald P."/>
            <person name="Magnisalis V."/>
            <person name="Maru K."/>
            <person name="Matthews C."/>
            <person name="McCusker W."/>
            <person name="McDonough S."/>
            <person name="Mehta T."/>
            <person name="Meldrim J."/>
            <person name="Meneus L."/>
            <person name="Mihai O."/>
            <person name="Mihalev A."/>
            <person name="Mihova T."/>
            <person name="Mittelman R."/>
            <person name="Mlenga V."/>
            <person name="Montmayeur A."/>
            <person name="Mulrain L."/>
            <person name="Navidi A."/>
            <person name="Naylor J."/>
            <person name="Negash T."/>
            <person name="Nguyen T."/>
            <person name="Nguyen N."/>
            <person name="Nicol R."/>
            <person name="Norbu C."/>
            <person name="Norbu N."/>
            <person name="Novod N."/>
            <person name="O'Neill B."/>
            <person name="Osman S."/>
            <person name="Markiewicz E."/>
            <person name="Oyono O.L."/>
            <person name="Patti C."/>
            <person name="Phunkhang P."/>
            <person name="Pierre F."/>
            <person name="Priest M."/>
            <person name="Raghuraman S."/>
            <person name="Rege F."/>
            <person name="Reyes R."/>
            <person name="Rise C."/>
            <person name="Rogov P."/>
            <person name="Ross K."/>
            <person name="Ryan E."/>
            <person name="Settipalli S."/>
            <person name="Shea T."/>
            <person name="Sherpa N."/>
            <person name="Shi L."/>
            <person name="Shih D."/>
            <person name="Sparrow T."/>
            <person name="Spaulding J."/>
            <person name="Stalker J."/>
            <person name="Stange-Thomann N."/>
            <person name="Stavropoulos S."/>
            <person name="Stone C."/>
            <person name="Strader C."/>
            <person name="Tesfaye S."/>
            <person name="Thomson T."/>
            <person name="Thoulutsang Y."/>
            <person name="Thoulutsang D."/>
            <person name="Topham K."/>
            <person name="Topping I."/>
            <person name="Tsamla T."/>
            <person name="Vassiliev H."/>
            <person name="Vo A."/>
            <person name="Wangchuk T."/>
            <person name="Wangdi T."/>
            <person name="Weiand M."/>
            <person name="Wilkinson J."/>
            <person name="Wilson A."/>
            <person name="Yadav S."/>
            <person name="Young G."/>
            <person name="Yu Q."/>
            <person name="Zembek L."/>
            <person name="Zhong D."/>
            <person name="Zimmer A."/>
            <person name="Zwirko Z."/>
            <person name="Jaffe D.B."/>
            <person name="Alvarez P."/>
            <person name="Brockman W."/>
            <person name="Butler J."/>
            <person name="Chin C."/>
            <person name="Gnerre S."/>
            <person name="Grabherr M."/>
            <person name="Kleber M."/>
            <person name="Mauceli E."/>
            <person name="MacCallum I."/>
        </authorList>
    </citation>
    <scope>NUCLEOTIDE SEQUENCE [LARGE SCALE GENOMIC DNA]</scope>
    <source>
        <strain evidence="4">Tai18E2 / Tucson 14021-0261.01</strain>
    </source>
</reference>
<name>B4IVK3_DROYA</name>
<sequence length="300" mass="33379">MSAKPPYDREDNPILRSPIWRRFFMLEALRTNVPANRDETPPTHTSVTVNLPKFTHNNPHLWFAQLERSFRLHHIVDDTDKFDLVTLHLEEDVVSAVEDLVTRPPADNKYKAIKTRLLQKFAKSPESKLRRLLQGGGATGLKPSKILANMRRLVPDPGSESIIHTLFLAVMPASIRPLLTVWDDSDLDKLAKIADKLLKAVSTNAAFAIGTSSNAVLPANPAICAVSPADHLKELSVNLRSLMQDVTALKKDVKRIQSRNRSRSSSCGAKPAENSGQQTSGAQENHCIYHKRFGDNANKC</sequence>
<gene>
    <name evidence="3" type="primary">Dyak\GE14958</name>
    <name evidence="3" type="synonym">dyak_GLEANR_15883</name>
    <name evidence="3" type="synonym">GE14958</name>
    <name evidence="3" type="ORF">Dyak_GE14958</name>
</gene>
<dbReference type="Pfam" id="PF23055">
    <property type="entry name" value="DUF7041"/>
    <property type="match status" value="1"/>
</dbReference>